<sequence>MAAHKNLIPIFIFSKSNAPNPNPRFIFFPDVPAEQTLTLSLPSSRHMKTHPQIQNLRNVRERSSRRSMRKLTGPAGTSIHGDDSRWLHRVRRGTRSSR</sequence>
<organism evidence="2 3">
    <name type="scientific">Iris pallida</name>
    <name type="common">Sweet iris</name>
    <dbReference type="NCBI Taxonomy" id="29817"/>
    <lineage>
        <taxon>Eukaryota</taxon>
        <taxon>Viridiplantae</taxon>
        <taxon>Streptophyta</taxon>
        <taxon>Embryophyta</taxon>
        <taxon>Tracheophyta</taxon>
        <taxon>Spermatophyta</taxon>
        <taxon>Magnoliopsida</taxon>
        <taxon>Liliopsida</taxon>
        <taxon>Asparagales</taxon>
        <taxon>Iridaceae</taxon>
        <taxon>Iridoideae</taxon>
        <taxon>Irideae</taxon>
        <taxon>Iris</taxon>
    </lineage>
</organism>
<gene>
    <name evidence="2" type="ORF">M6B38_253955</name>
</gene>
<evidence type="ECO:0000313" key="2">
    <source>
        <dbReference type="EMBL" id="KAJ6852670.1"/>
    </source>
</evidence>
<protein>
    <submittedName>
        <fullName evidence="2">Uncharacterized protein</fullName>
    </submittedName>
</protein>
<keyword evidence="3" id="KW-1185">Reference proteome</keyword>
<feature type="region of interest" description="Disordered" evidence="1">
    <location>
        <begin position="57"/>
        <end position="98"/>
    </location>
</feature>
<reference evidence="2" key="1">
    <citation type="journal article" date="2023" name="GigaByte">
        <title>Genome assembly of the bearded iris, Iris pallida Lam.</title>
        <authorList>
            <person name="Bruccoleri R.E."/>
            <person name="Oakeley E.J."/>
            <person name="Faust A.M.E."/>
            <person name="Altorfer M."/>
            <person name="Dessus-Babus S."/>
            <person name="Burckhardt D."/>
            <person name="Oertli M."/>
            <person name="Naumann U."/>
            <person name="Petersen F."/>
            <person name="Wong J."/>
        </authorList>
    </citation>
    <scope>NUCLEOTIDE SEQUENCE</scope>
    <source>
        <strain evidence="2">GSM-AAB239-AS_SAM_17_03QT</strain>
    </source>
</reference>
<evidence type="ECO:0000256" key="1">
    <source>
        <dbReference type="SAM" id="MobiDB-lite"/>
    </source>
</evidence>
<reference evidence="2" key="2">
    <citation type="submission" date="2023-04" db="EMBL/GenBank/DDBJ databases">
        <authorList>
            <person name="Bruccoleri R.E."/>
            <person name="Oakeley E.J."/>
            <person name="Faust A.-M."/>
            <person name="Dessus-Babus S."/>
            <person name="Altorfer M."/>
            <person name="Burckhardt D."/>
            <person name="Oertli M."/>
            <person name="Naumann U."/>
            <person name="Petersen F."/>
            <person name="Wong J."/>
        </authorList>
    </citation>
    <scope>NUCLEOTIDE SEQUENCE</scope>
    <source>
        <strain evidence="2">GSM-AAB239-AS_SAM_17_03QT</strain>
        <tissue evidence="2">Leaf</tissue>
    </source>
</reference>
<name>A0AAX6IH70_IRIPA</name>
<feature type="compositionally biased region" description="Basic residues" evidence="1">
    <location>
        <begin position="87"/>
        <end position="98"/>
    </location>
</feature>
<dbReference type="Proteomes" id="UP001140949">
    <property type="component" value="Unassembled WGS sequence"/>
</dbReference>
<evidence type="ECO:0000313" key="3">
    <source>
        <dbReference type="Proteomes" id="UP001140949"/>
    </source>
</evidence>
<comment type="caution">
    <text evidence="2">The sequence shown here is derived from an EMBL/GenBank/DDBJ whole genome shotgun (WGS) entry which is preliminary data.</text>
</comment>
<dbReference type="AlphaFoldDB" id="A0AAX6IH70"/>
<dbReference type="EMBL" id="JANAVB010001796">
    <property type="protein sequence ID" value="KAJ6852670.1"/>
    <property type="molecule type" value="Genomic_DNA"/>
</dbReference>
<proteinExistence type="predicted"/>
<accession>A0AAX6IH70</accession>